<keyword evidence="2" id="KW-1185">Reference proteome</keyword>
<accession>A0ABM8GW03</accession>
<gene>
    <name evidence="1" type="ORF">GCM10025867_48960</name>
</gene>
<reference evidence="2" key="1">
    <citation type="journal article" date="2019" name="Int. J. Syst. Evol. Microbiol.">
        <title>The Global Catalogue of Microorganisms (GCM) 10K type strain sequencing project: providing services to taxonomists for standard genome sequencing and annotation.</title>
        <authorList>
            <consortium name="The Broad Institute Genomics Platform"/>
            <consortium name="The Broad Institute Genome Sequencing Center for Infectious Disease"/>
            <person name="Wu L."/>
            <person name="Ma J."/>
        </authorList>
    </citation>
    <scope>NUCLEOTIDE SEQUENCE [LARGE SCALE GENOMIC DNA]</scope>
    <source>
        <strain evidence="2">NBRC 108728</strain>
    </source>
</reference>
<protein>
    <submittedName>
        <fullName evidence="1">Uncharacterized protein</fullName>
    </submittedName>
</protein>
<name>A0ABM8GW03_9MICO</name>
<sequence length="188" mass="20334">MIRAVSDPGRYPIGHHLHFDSQVAEKLAPNLWIVDGGALMTDARLLSAGLIRDHGCTSRFEVVADGEYYQVRDHCTTALLLYLPEGYSIPDASFDGYWDALPAPVRASVEAQVLGQLTTPPQLGADGVHFLVRAVPTTAEYEVVIDAESGQIATAMNLREGSYASVNGRIAYRPELTSHVVTGSLDIP</sequence>
<evidence type="ECO:0000313" key="2">
    <source>
        <dbReference type="Proteomes" id="UP001321486"/>
    </source>
</evidence>
<geneLocation type="plasmid" evidence="1 2">
    <name>pNBRC108728a</name>
</geneLocation>
<dbReference type="RefSeq" id="WP_286346937.1">
    <property type="nucleotide sequence ID" value="NZ_AP027733.1"/>
</dbReference>
<organism evidence="1 2">
    <name type="scientific">Frondihabitans sucicola</name>
    <dbReference type="NCBI Taxonomy" id="1268041"/>
    <lineage>
        <taxon>Bacteria</taxon>
        <taxon>Bacillati</taxon>
        <taxon>Actinomycetota</taxon>
        <taxon>Actinomycetes</taxon>
        <taxon>Micrococcales</taxon>
        <taxon>Microbacteriaceae</taxon>
        <taxon>Frondihabitans</taxon>
    </lineage>
</organism>
<dbReference type="EMBL" id="AP027733">
    <property type="protein sequence ID" value="BDZ52655.1"/>
    <property type="molecule type" value="Genomic_DNA"/>
</dbReference>
<proteinExistence type="predicted"/>
<keyword evidence="1" id="KW-0614">Plasmid</keyword>
<dbReference type="Proteomes" id="UP001321486">
    <property type="component" value="Plasmid pNBRC108728a"/>
</dbReference>
<evidence type="ECO:0000313" key="1">
    <source>
        <dbReference type="EMBL" id="BDZ52655.1"/>
    </source>
</evidence>